<organism evidence="7 8">
    <name type="scientific">Novispirillum itersonii</name>
    <name type="common">Aquaspirillum itersonii</name>
    <dbReference type="NCBI Taxonomy" id="189"/>
    <lineage>
        <taxon>Bacteria</taxon>
        <taxon>Pseudomonadati</taxon>
        <taxon>Pseudomonadota</taxon>
        <taxon>Alphaproteobacteria</taxon>
        <taxon>Rhodospirillales</taxon>
        <taxon>Novispirillaceae</taxon>
        <taxon>Novispirillum</taxon>
    </lineage>
</organism>
<protein>
    <submittedName>
        <fullName evidence="7">Holin-like protein</fullName>
    </submittedName>
</protein>
<feature type="transmembrane region" description="Helical" evidence="6">
    <location>
        <begin position="25"/>
        <end position="46"/>
    </location>
</feature>
<comment type="subcellular location">
    <subcellularLocation>
        <location evidence="1">Cell membrane</location>
        <topology evidence="1">Multi-pass membrane protein</topology>
    </subcellularLocation>
</comment>
<feature type="transmembrane region" description="Helical" evidence="6">
    <location>
        <begin position="58"/>
        <end position="77"/>
    </location>
</feature>
<keyword evidence="3 6" id="KW-0812">Transmembrane</keyword>
<keyword evidence="2" id="KW-1003">Cell membrane</keyword>
<dbReference type="PANTHER" id="PTHR33931:SF2">
    <property type="entry name" value="HOLIN-LIKE PROTEIN CIDA"/>
    <property type="match status" value="1"/>
</dbReference>
<dbReference type="GO" id="GO:0005886">
    <property type="term" value="C:plasma membrane"/>
    <property type="evidence" value="ECO:0007669"/>
    <property type="project" value="UniProtKB-SubCell"/>
</dbReference>
<evidence type="ECO:0000256" key="6">
    <source>
        <dbReference type="SAM" id="Phobius"/>
    </source>
</evidence>
<evidence type="ECO:0000313" key="7">
    <source>
        <dbReference type="EMBL" id="MBB6210568.1"/>
    </source>
</evidence>
<reference evidence="7 8" key="1">
    <citation type="submission" date="2020-08" db="EMBL/GenBank/DDBJ databases">
        <title>Genomic Encyclopedia of Type Strains, Phase IV (KMG-IV): sequencing the most valuable type-strain genomes for metagenomic binning, comparative biology and taxonomic classification.</title>
        <authorList>
            <person name="Goeker M."/>
        </authorList>
    </citation>
    <scope>NUCLEOTIDE SEQUENCE [LARGE SCALE GENOMIC DNA]</scope>
    <source>
        <strain evidence="7 8">DSM 11590</strain>
    </source>
</reference>
<evidence type="ECO:0000313" key="8">
    <source>
        <dbReference type="Proteomes" id="UP000544872"/>
    </source>
</evidence>
<evidence type="ECO:0000256" key="2">
    <source>
        <dbReference type="ARBA" id="ARBA00022475"/>
    </source>
</evidence>
<dbReference type="AlphaFoldDB" id="A0A7W9ZGD9"/>
<dbReference type="Proteomes" id="UP000544872">
    <property type="component" value="Unassembled WGS sequence"/>
</dbReference>
<evidence type="ECO:0000256" key="4">
    <source>
        <dbReference type="ARBA" id="ARBA00022989"/>
    </source>
</evidence>
<name>A0A7W9ZGD9_NOVIT</name>
<gene>
    <name evidence="7" type="ORF">FHS48_001984</name>
</gene>
<proteinExistence type="predicted"/>
<keyword evidence="4 6" id="KW-1133">Transmembrane helix</keyword>
<evidence type="ECO:0000256" key="5">
    <source>
        <dbReference type="ARBA" id="ARBA00023136"/>
    </source>
</evidence>
<evidence type="ECO:0000256" key="1">
    <source>
        <dbReference type="ARBA" id="ARBA00004651"/>
    </source>
</evidence>
<dbReference type="EMBL" id="JACIIX010000006">
    <property type="protein sequence ID" value="MBB6210568.1"/>
    <property type="molecule type" value="Genomic_DNA"/>
</dbReference>
<dbReference type="InterPro" id="IPR005538">
    <property type="entry name" value="LrgA/CidA"/>
</dbReference>
<evidence type="ECO:0000256" key="3">
    <source>
        <dbReference type="ARBA" id="ARBA00022692"/>
    </source>
</evidence>
<comment type="caution">
    <text evidence="7">The sequence shown here is derived from an EMBL/GenBank/DDBJ whole genome shotgun (WGS) entry which is preliminary data.</text>
</comment>
<dbReference type="Pfam" id="PF03788">
    <property type="entry name" value="LrgA"/>
    <property type="match status" value="1"/>
</dbReference>
<keyword evidence="5 6" id="KW-0472">Membrane</keyword>
<sequence>MLQSLTVLLLCQLIGEVLVRLLHLPVPGPVCGMVLLFCGLCLLGRVPDGLARTTDGMLANISLLFVPAGVGVMLHFDLIAADWIAIAAGIAISTTAGLILTALPMHLLRRRHGNTPSAEENR</sequence>
<keyword evidence="8" id="KW-1185">Reference proteome</keyword>
<dbReference type="RefSeq" id="WP_184263396.1">
    <property type="nucleotide sequence ID" value="NZ_JACIIX010000006.1"/>
</dbReference>
<accession>A0A7W9ZGD9</accession>
<feature type="transmembrane region" description="Helical" evidence="6">
    <location>
        <begin position="83"/>
        <end position="103"/>
    </location>
</feature>
<dbReference type="PANTHER" id="PTHR33931">
    <property type="entry name" value="HOLIN-LIKE PROTEIN CIDA-RELATED"/>
    <property type="match status" value="1"/>
</dbReference>